<name>L8GKV4_ACACF</name>
<gene>
    <name evidence="2" type="ORF">ACA1_093780</name>
</gene>
<keyword evidence="1" id="KW-0472">Membrane</keyword>
<proteinExistence type="predicted"/>
<dbReference type="RefSeq" id="XP_004334844.1">
    <property type="nucleotide sequence ID" value="XM_004334796.1"/>
</dbReference>
<keyword evidence="3" id="KW-1185">Reference proteome</keyword>
<evidence type="ECO:0000256" key="1">
    <source>
        <dbReference type="SAM" id="Phobius"/>
    </source>
</evidence>
<feature type="transmembrane region" description="Helical" evidence="1">
    <location>
        <begin position="28"/>
        <end position="45"/>
    </location>
</feature>
<evidence type="ECO:0000313" key="3">
    <source>
        <dbReference type="Proteomes" id="UP000011083"/>
    </source>
</evidence>
<dbReference type="EMBL" id="KB008103">
    <property type="protein sequence ID" value="ELR12831.1"/>
    <property type="molecule type" value="Genomic_DNA"/>
</dbReference>
<accession>L8GKV4</accession>
<dbReference type="AlphaFoldDB" id="L8GKV4"/>
<dbReference type="VEuPathDB" id="AmoebaDB:ACA1_093780"/>
<dbReference type="GeneID" id="14913256"/>
<protein>
    <submittedName>
        <fullName evidence="2">Uncharacterized protein</fullName>
    </submittedName>
</protein>
<dbReference type="Proteomes" id="UP000011083">
    <property type="component" value="Unassembled WGS sequence"/>
</dbReference>
<keyword evidence="1" id="KW-1133">Transmembrane helix</keyword>
<keyword evidence="1" id="KW-0812">Transmembrane</keyword>
<dbReference type="KEGG" id="acan:ACA1_093780"/>
<organism evidence="2 3">
    <name type="scientific">Acanthamoeba castellanii (strain ATCC 30010 / Neff)</name>
    <dbReference type="NCBI Taxonomy" id="1257118"/>
    <lineage>
        <taxon>Eukaryota</taxon>
        <taxon>Amoebozoa</taxon>
        <taxon>Discosea</taxon>
        <taxon>Longamoebia</taxon>
        <taxon>Centramoebida</taxon>
        <taxon>Acanthamoebidae</taxon>
        <taxon>Acanthamoeba</taxon>
    </lineage>
</organism>
<evidence type="ECO:0000313" key="2">
    <source>
        <dbReference type="EMBL" id="ELR12831.1"/>
    </source>
</evidence>
<reference evidence="2 3" key="1">
    <citation type="journal article" date="2013" name="Genome Biol.">
        <title>Genome of Acanthamoeba castellanii highlights extensive lateral gene transfer and early evolution of tyrosine kinase signaling.</title>
        <authorList>
            <person name="Clarke M."/>
            <person name="Lohan A.J."/>
            <person name="Liu B."/>
            <person name="Lagkouvardos I."/>
            <person name="Roy S."/>
            <person name="Zafar N."/>
            <person name="Bertelli C."/>
            <person name="Schilde C."/>
            <person name="Kianianmomeni A."/>
            <person name="Burglin T.R."/>
            <person name="Frech C."/>
            <person name="Turcotte B."/>
            <person name="Kopec K.O."/>
            <person name="Synnott J.M."/>
            <person name="Choo C."/>
            <person name="Paponov I."/>
            <person name="Finkler A."/>
            <person name="Soon Heng Tan C."/>
            <person name="Hutchins A.P."/>
            <person name="Weinmeier T."/>
            <person name="Rattei T."/>
            <person name="Chu J.S."/>
            <person name="Gimenez G."/>
            <person name="Irimia M."/>
            <person name="Rigden D.J."/>
            <person name="Fitzpatrick D.A."/>
            <person name="Lorenzo-Morales J."/>
            <person name="Bateman A."/>
            <person name="Chiu C.H."/>
            <person name="Tang P."/>
            <person name="Hegemann P."/>
            <person name="Fromm H."/>
            <person name="Raoult D."/>
            <person name="Greub G."/>
            <person name="Miranda-Saavedra D."/>
            <person name="Chen N."/>
            <person name="Nash P."/>
            <person name="Ginger M.L."/>
            <person name="Horn M."/>
            <person name="Schaap P."/>
            <person name="Caler L."/>
            <person name="Loftus B."/>
        </authorList>
    </citation>
    <scope>NUCLEOTIDE SEQUENCE [LARGE SCALE GENOMIC DNA]</scope>
    <source>
        <strain evidence="2 3">Neff</strain>
    </source>
</reference>
<sequence length="253" mass="27701">MDHTPRHNQLFHFFTLRSVLPTSSMPQWAGWLVALALTFALYALYHHAPSALFGPTSDVDAGDGAVDEPGTSDNHDQAAGDTFSQTQFLAWMAAQANAAPAWPAEWAKLDALLWGQGLEGHMEAEQAHYYAAVGRLPFVRTVCEIGFNAGHSATVWLTSQPGLRLQSFDIGLHGLELVPRPLRRLAVAEPTPQVVHQQNAVRPGQRAHVDQVQPRHLAEVPAVHAQHVAHEPRIALGKVRHGLHRVAERSGKV</sequence>